<accession>A0A8K0GA77</accession>
<keyword evidence="3" id="KW-1185">Reference proteome</keyword>
<proteinExistence type="predicted"/>
<dbReference type="OrthoDB" id="6766001at2759"/>
<reference evidence="2" key="1">
    <citation type="submission" date="2019-08" db="EMBL/GenBank/DDBJ databases">
        <title>The genome of the North American firefly Photinus pyralis.</title>
        <authorList>
            <consortium name="Photinus pyralis genome working group"/>
            <person name="Fallon T.R."/>
            <person name="Sander Lower S.E."/>
            <person name="Weng J.-K."/>
        </authorList>
    </citation>
    <scope>NUCLEOTIDE SEQUENCE</scope>
    <source>
        <strain evidence="2">TRF0915ILg1</strain>
        <tissue evidence="2">Whole body</tissue>
    </source>
</reference>
<comment type="caution">
    <text evidence="2">The sequence shown here is derived from an EMBL/GenBank/DDBJ whole genome shotgun (WGS) entry which is preliminary data.</text>
</comment>
<organism evidence="2 3">
    <name type="scientific">Ignelater luminosus</name>
    <name type="common">Cucubano</name>
    <name type="synonym">Pyrophorus luminosus</name>
    <dbReference type="NCBI Taxonomy" id="2038154"/>
    <lineage>
        <taxon>Eukaryota</taxon>
        <taxon>Metazoa</taxon>
        <taxon>Ecdysozoa</taxon>
        <taxon>Arthropoda</taxon>
        <taxon>Hexapoda</taxon>
        <taxon>Insecta</taxon>
        <taxon>Pterygota</taxon>
        <taxon>Neoptera</taxon>
        <taxon>Endopterygota</taxon>
        <taxon>Coleoptera</taxon>
        <taxon>Polyphaga</taxon>
        <taxon>Elateriformia</taxon>
        <taxon>Elateroidea</taxon>
        <taxon>Elateridae</taxon>
        <taxon>Agrypninae</taxon>
        <taxon>Pyrophorini</taxon>
        <taxon>Ignelater</taxon>
    </lineage>
</organism>
<dbReference type="AlphaFoldDB" id="A0A8K0GA77"/>
<gene>
    <name evidence="2" type="ORF">ILUMI_08889</name>
</gene>
<evidence type="ECO:0000313" key="2">
    <source>
        <dbReference type="EMBL" id="KAF2897285.1"/>
    </source>
</evidence>
<dbReference type="Proteomes" id="UP000801492">
    <property type="component" value="Unassembled WGS sequence"/>
</dbReference>
<feature type="region of interest" description="Disordered" evidence="1">
    <location>
        <begin position="42"/>
        <end position="121"/>
    </location>
</feature>
<name>A0A8K0GA77_IGNLU</name>
<evidence type="ECO:0000256" key="1">
    <source>
        <dbReference type="SAM" id="MobiDB-lite"/>
    </source>
</evidence>
<evidence type="ECO:0000313" key="3">
    <source>
        <dbReference type="Proteomes" id="UP000801492"/>
    </source>
</evidence>
<protein>
    <submittedName>
        <fullName evidence="2">Uncharacterized protein</fullName>
    </submittedName>
</protein>
<dbReference type="EMBL" id="VTPC01004342">
    <property type="protein sequence ID" value="KAF2897285.1"/>
    <property type="molecule type" value="Genomic_DNA"/>
</dbReference>
<feature type="compositionally biased region" description="Low complexity" evidence="1">
    <location>
        <begin position="94"/>
        <end position="104"/>
    </location>
</feature>
<sequence length="358" mass="39672">MTEPDMDLYEDLLNLRNIPALDKLSPSTRANSFSPLMAHRTISGRKQSSHHHRMKTPPTPPPERKSPRRGRGASVAPTISDEVSAGVDAAAPGPSHSAPTVSSTTPPPASPTPSYSEVLQRPGSAMSYASDAFQPAIKESCDTDGKDGLGKQLQADDNLYLPLLEELGIFSNIHMRVIDWHLNFDALIGTEDFRRLGAKIDYATNTLEISGVSIPFFLEYSSRQITQAKVTPSKFLKGPVSIAQDCYYNVPAKRTVPTEVNFSKRIQVVLLSNEEITEPSQEVINSLNITNAVNTGHLNVEEREKLIELCSKFKDVFCNENCDLSFANAVKHEIRTKDDQPVHVRQKFFTRRPDKNVS</sequence>